<dbReference type="Pfam" id="PF00412">
    <property type="entry name" value="LIM"/>
    <property type="match status" value="3"/>
</dbReference>
<organism evidence="11 12">
    <name type="scientific">Takifugu rubripes</name>
    <name type="common">Japanese pufferfish</name>
    <name type="synonym">Fugu rubripes</name>
    <dbReference type="NCBI Taxonomy" id="31033"/>
    <lineage>
        <taxon>Eukaryota</taxon>
        <taxon>Metazoa</taxon>
        <taxon>Chordata</taxon>
        <taxon>Craniata</taxon>
        <taxon>Vertebrata</taxon>
        <taxon>Euteleostomi</taxon>
        <taxon>Actinopterygii</taxon>
        <taxon>Neopterygii</taxon>
        <taxon>Teleostei</taxon>
        <taxon>Neoteleostei</taxon>
        <taxon>Acanthomorphata</taxon>
        <taxon>Eupercaria</taxon>
        <taxon>Tetraodontiformes</taxon>
        <taxon>Tetradontoidea</taxon>
        <taxon>Tetraodontidae</taxon>
        <taxon>Takifugu</taxon>
    </lineage>
</organism>
<dbReference type="OMA" id="CYEKYFA"/>
<dbReference type="SUPFAM" id="SSF57716">
    <property type="entry name" value="Glucocorticoid receptor-like (DNA-binding domain)"/>
    <property type="match status" value="4"/>
</dbReference>
<dbReference type="GeneTree" id="ENSGT00940000154877"/>
<dbReference type="HOGENOM" id="CLU_001357_8_1_1"/>
<dbReference type="InterPro" id="IPR001478">
    <property type="entry name" value="PDZ"/>
</dbReference>
<dbReference type="InterPro" id="IPR036034">
    <property type="entry name" value="PDZ_sf"/>
</dbReference>
<comment type="subcellular location">
    <subcellularLocation>
        <location evidence="1">Cytoplasm</location>
    </subcellularLocation>
</comment>
<feature type="domain" description="LIM zinc-binding" evidence="9">
    <location>
        <begin position="302"/>
        <end position="361"/>
    </location>
</feature>
<evidence type="ECO:0000259" key="10">
    <source>
        <dbReference type="PROSITE" id="PS50106"/>
    </source>
</evidence>
<dbReference type="FunFam" id="2.30.42.10:FF:000019">
    <property type="entry name" value="LIM domain binding 3 isoform 1"/>
    <property type="match status" value="1"/>
</dbReference>
<dbReference type="GO" id="GO:0030018">
    <property type="term" value="C:Z disc"/>
    <property type="evidence" value="ECO:0007669"/>
    <property type="project" value="TreeGrafter"/>
</dbReference>
<dbReference type="CDD" id="cd09454">
    <property type="entry name" value="LIM1_ZASP_Cypher"/>
    <property type="match status" value="1"/>
</dbReference>
<feature type="domain" description="PDZ" evidence="10">
    <location>
        <begin position="3"/>
        <end position="85"/>
    </location>
</feature>
<name>H2TTQ3_TAKRU</name>
<keyword evidence="5 7" id="KW-0862">Zinc</keyword>
<dbReference type="STRING" id="31033.ENSTRUP00000028061"/>
<keyword evidence="4" id="KW-0677">Repeat</keyword>
<dbReference type="FunFam" id="2.10.110.10:FF:000014">
    <property type="entry name" value="PDZ and LIM domain protein 5"/>
    <property type="match status" value="1"/>
</dbReference>
<dbReference type="GO" id="GO:0001725">
    <property type="term" value="C:stress fiber"/>
    <property type="evidence" value="ECO:0007669"/>
    <property type="project" value="TreeGrafter"/>
</dbReference>
<dbReference type="PANTHER" id="PTHR24214:SF9">
    <property type="entry name" value="LIM DOMAIN-BINDING PROTEIN 3"/>
    <property type="match status" value="1"/>
</dbReference>
<dbReference type="PANTHER" id="PTHR24214">
    <property type="entry name" value="PDZ AND LIM DOMAIN PROTEIN ZASP"/>
    <property type="match status" value="1"/>
</dbReference>
<dbReference type="GO" id="GO:0061061">
    <property type="term" value="P:muscle structure development"/>
    <property type="evidence" value="ECO:0007669"/>
    <property type="project" value="TreeGrafter"/>
</dbReference>
<reference evidence="11" key="3">
    <citation type="submission" date="2025-09" db="UniProtKB">
        <authorList>
            <consortium name="Ensembl"/>
        </authorList>
    </citation>
    <scope>IDENTIFICATION</scope>
</reference>
<dbReference type="InterPro" id="IPR001781">
    <property type="entry name" value="Znf_LIM"/>
</dbReference>
<dbReference type="GO" id="GO:0031941">
    <property type="term" value="C:filamentous actin"/>
    <property type="evidence" value="ECO:0007669"/>
    <property type="project" value="TreeGrafter"/>
</dbReference>
<keyword evidence="3 7" id="KW-0479">Metal-binding</keyword>
<evidence type="ECO:0000256" key="7">
    <source>
        <dbReference type="PROSITE-ProRule" id="PRU00125"/>
    </source>
</evidence>
<dbReference type="InterPro" id="IPR050604">
    <property type="entry name" value="PDZ-LIM_domain"/>
</dbReference>
<protein>
    <submittedName>
        <fullName evidence="11">LIM domain binding 3a</fullName>
    </submittedName>
</protein>
<accession>H2TTQ3</accession>
<feature type="compositionally biased region" description="Pro residues" evidence="8">
    <location>
        <begin position="189"/>
        <end position="222"/>
    </location>
</feature>
<dbReference type="InParanoid" id="H2TTQ3"/>
<dbReference type="Gene3D" id="2.30.42.10">
    <property type="match status" value="1"/>
</dbReference>
<dbReference type="GO" id="GO:0005912">
    <property type="term" value="C:adherens junction"/>
    <property type="evidence" value="ECO:0007669"/>
    <property type="project" value="TreeGrafter"/>
</dbReference>
<feature type="domain" description="LIM zinc-binding" evidence="9">
    <location>
        <begin position="362"/>
        <end position="421"/>
    </location>
</feature>
<dbReference type="GO" id="GO:0051371">
    <property type="term" value="F:muscle alpha-actinin binding"/>
    <property type="evidence" value="ECO:0007669"/>
    <property type="project" value="TreeGrafter"/>
</dbReference>
<dbReference type="AlphaFoldDB" id="H2TTQ3"/>
<dbReference type="GO" id="GO:0007507">
    <property type="term" value="P:heart development"/>
    <property type="evidence" value="ECO:0007669"/>
    <property type="project" value="TreeGrafter"/>
</dbReference>
<dbReference type="SUPFAM" id="SSF50156">
    <property type="entry name" value="PDZ domain-like"/>
    <property type="match status" value="1"/>
</dbReference>
<feature type="region of interest" description="Disordered" evidence="8">
    <location>
        <begin position="130"/>
        <end position="223"/>
    </location>
</feature>
<evidence type="ECO:0000256" key="3">
    <source>
        <dbReference type="ARBA" id="ARBA00022723"/>
    </source>
</evidence>
<dbReference type="SMART" id="SM00132">
    <property type="entry name" value="LIM"/>
    <property type="match status" value="3"/>
</dbReference>
<dbReference type="PROSITE" id="PS50106">
    <property type="entry name" value="PDZ"/>
    <property type="match status" value="1"/>
</dbReference>
<reference evidence="11" key="2">
    <citation type="submission" date="2025-08" db="UniProtKB">
        <authorList>
            <consortium name="Ensembl"/>
        </authorList>
    </citation>
    <scope>IDENTIFICATION</scope>
</reference>
<evidence type="ECO:0000256" key="1">
    <source>
        <dbReference type="ARBA" id="ARBA00004496"/>
    </source>
</evidence>
<dbReference type="Ensembl" id="ENSTRUT00000028172.3">
    <property type="protein sequence ID" value="ENSTRUP00000028061.3"/>
    <property type="gene ID" value="ENSTRUG00000021723.2"/>
</dbReference>
<evidence type="ECO:0000256" key="6">
    <source>
        <dbReference type="ARBA" id="ARBA00023038"/>
    </source>
</evidence>
<feature type="domain" description="LIM zinc-binding" evidence="9">
    <location>
        <begin position="243"/>
        <end position="301"/>
    </location>
</feature>
<evidence type="ECO:0000313" key="12">
    <source>
        <dbReference type="Proteomes" id="UP000005226"/>
    </source>
</evidence>
<evidence type="ECO:0000256" key="4">
    <source>
        <dbReference type="ARBA" id="ARBA00022737"/>
    </source>
</evidence>
<keyword evidence="6 7" id="KW-0440">LIM domain</keyword>
<keyword evidence="12" id="KW-1185">Reference proteome</keyword>
<evidence type="ECO:0000256" key="2">
    <source>
        <dbReference type="ARBA" id="ARBA00022490"/>
    </source>
</evidence>
<dbReference type="PROSITE" id="PS00478">
    <property type="entry name" value="LIM_DOMAIN_1"/>
    <property type="match status" value="1"/>
</dbReference>
<reference evidence="11 12" key="1">
    <citation type="journal article" date="2011" name="Genome Biol. Evol.">
        <title>Integration of the genetic map and genome assembly of fugu facilitates insights into distinct features of genome evolution in teleosts and mammals.</title>
        <authorList>
            <person name="Kai W."/>
            <person name="Kikuchi K."/>
            <person name="Tohari S."/>
            <person name="Chew A.K."/>
            <person name="Tay A."/>
            <person name="Fujiwara A."/>
            <person name="Hosoya S."/>
            <person name="Suetake H."/>
            <person name="Naruse K."/>
            <person name="Brenner S."/>
            <person name="Suzuki Y."/>
            <person name="Venkatesh B."/>
        </authorList>
    </citation>
    <scope>NUCLEOTIDE SEQUENCE [LARGE SCALE GENOMIC DNA]</scope>
</reference>
<keyword evidence="2" id="KW-0963">Cytoplasm</keyword>
<dbReference type="Proteomes" id="UP000005226">
    <property type="component" value="Chromosome 4"/>
</dbReference>
<evidence type="ECO:0000256" key="5">
    <source>
        <dbReference type="ARBA" id="ARBA00022833"/>
    </source>
</evidence>
<gene>
    <name evidence="11" type="primary">ldb3a</name>
</gene>
<proteinExistence type="predicted"/>
<evidence type="ECO:0000313" key="11">
    <source>
        <dbReference type="Ensembl" id="ENSTRUP00000028061.3"/>
    </source>
</evidence>
<dbReference type="Gene3D" id="2.10.110.10">
    <property type="entry name" value="Cysteine Rich Protein"/>
    <property type="match status" value="3"/>
</dbReference>
<dbReference type="GO" id="GO:0046872">
    <property type="term" value="F:metal ion binding"/>
    <property type="evidence" value="ECO:0007669"/>
    <property type="project" value="UniProtKB-KW"/>
</dbReference>
<dbReference type="CDD" id="cd06753">
    <property type="entry name" value="PDZ_PDLIM-like"/>
    <property type="match status" value="1"/>
</dbReference>
<dbReference type="Pfam" id="PF00595">
    <property type="entry name" value="PDZ"/>
    <property type="match status" value="1"/>
</dbReference>
<dbReference type="FunFam" id="2.10.110.10:FF:000010">
    <property type="entry name" value="PDZ and LIM domain protein 5"/>
    <property type="match status" value="1"/>
</dbReference>
<dbReference type="GO" id="GO:0030036">
    <property type="term" value="P:actin cytoskeleton organization"/>
    <property type="evidence" value="ECO:0007669"/>
    <property type="project" value="TreeGrafter"/>
</dbReference>
<dbReference type="FunFam" id="2.10.110.10:FF:000020">
    <property type="entry name" value="PDZ and LIM domain protein 5"/>
    <property type="match status" value="1"/>
</dbReference>
<dbReference type="SMART" id="SM00228">
    <property type="entry name" value="PDZ"/>
    <property type="match status" value="1"/>
</dbReference>
<sequence>MSAYTVSLAGPGPWGFRMQGGKDFNMPLTISRITPGSKAAQVNLVPGDFIVAIDGVNTDGMTHLEAQNKIKMASYNLALTMNHSNGTHVDLVGVDDSAQAWFLKTVFQWCHLTCCMLAPIKDCDSFSGPAPVPAPASAQVPPQPCPLASAPAPTLSAPSPSNRPPWVCDPNFADKYDPGKTPTSTMKVPPLPQAAPPPPKYIPNPSPAAPSPSPIAPNPAPFSPVARGVAQRAERFAASSRTPLCGACNSVIRGPFLVALGRSWHPEEFNCHYCHMSLADVSFVEEQNNVYCENCYGEFFAPTCARCNTKIMGEVMHALRQTWHTTCFVCAACGKAFGNSLFHMEDGEPYCEKDYVALFSTKCHGCDFPVEAGDKFIEALGHTWHDTCFVCAVCHVNLEGQPFYSKKDKPLCKKHAHAINV</sequence>
<feature type="compositionally biased region" description="Low complexity" evidence="8">
    <location>
        <begin position="135"/>
        <end position="160"/>
    </location>
</feature>
<evidence type="ECO:0000259" key="9">
    <source>
        <dbReference type="PROSITE" id="PS50023"/>
    </source>
</evidence>
<dbReference type="PROSITE" id="PS50023">
    <property type="entry name" value="LIM_DOMAIN_2"/>
    <property type="match status" value="3"/>
</dbReference>
<evidence type="ECO:0000256" key="8">
    <source>
        <dbReference type="SAM" id="MobiDB-lite"/>
    </source>
</evidence>
<dbReference type="GO" id="GO:0003779">
    <property type="term" value="F:actin binding"/>
    <property type="evidence" value="ECO:0007669"/>
    <property type="project" value="TreeGrafter"/>
</dbReference>